<dbReference type="OrthoDB" id="3001227at2759"/>
<dbReference type="AlphaFoldDB" id="A0A0D7B134"/>
<gene>
    <name evidence="3" type="ORF">CYLTODRAFT_446327</name>
</gene>
<keyword evidence="4" id="KW-1185">Reference proteome</keyword>
<accession>A0A0D7B134</accession>
<evidence type="ECO:0000256" key="2">
    <source>
        <dbReference type="SAM" id="Phobius"/>
    </source>
</evidence>
<keyword evidence="2" id="KW-0812">Transmembrane</keyword>
<reference evidence="3 4" key="1">
    <citation type="journal article" date="2015" name="Fungal Genet. Biol.">
        <title>Evolution of novel wood decay mechanisms in Agaricales revealed by the genome sequences of Fistulina hepatica and Cylindrobasidium torrendii.</title>
        <authorList>
            <person name="Floudas D."/>
            <person name="Held B.W."/>
            <person name="Riley R."/>
            <person name="Nagy L.G."/>
            <person name="Koehler G."/>
            <person name="Ransdell A.S."/>
            <person name="Younus H."/>
            <person name="Chow J."/>
            <person name="Chiniquy J."/>
            <person name="Lipzen A."/>
            <person name="Tritt A."/>
            <person name="Sun H."/>
            <person name="Haridas S."/>
            <person name="LaButti K."/>
            <person name="Ohm R.A."/>
            <person name="Kues U."/>
            <person name="Blanchette R.A."/>
            <person name="Grigoriev I.V."/>
            <person name="Minto R.E."/>
            <person name="Hibbett D.S."/>
        </authorList>
    </citation>
    <scope>NUCLEOTIDE SEQUENCE [LARGE SCALE GENOMIC DNA]</scope>
    <source>
        <strain evidence="3 4">FP15055 ss-10</strain>
    </source>
</reference>
<feature type="transmembrane region" description="Helical" evidence="2">
    <location>
        <begin position="422"/>
        <end position="445"/>
    </location>
</feature>
<name>A0A0D7B134_9AGAR</name>
<evidence type="ECO:0000256" key="1">
    <source>
        <dbReference type="SAM" id="MobiDB-lite"/>
    </source>
</evidence>
<feature type="region of interest" description="Disordered" evidence="1">
    <location>
        <begin position="499"/>
        <end position="538"/>
    </location>
</feature>
<dbReference type="Proteomes" id="UP000054007">
    <property type="component" value="Unassembled WGS sequence"/>
</dbReference>
<protein>
    <submittedName>
        <fullName evidence="3">Uncharacterized protein</fullName>
    </submittedName>
</protein>
<evidence type="ECO:0000313" key="4">
    <source>
        <dbReference type="Proteomes" id="UP000054007"/>
    </source>
</evidence>
<organism evidence="3 4">
    <name type="scientific">Cylindrobasidium torrendii FP15055 ss-10</name>
    <dbReference type="NCBI Taxonomy" id="1314674"/>
    <lineage>
        <taxon>Eukaryota</taxon>
        <taxon>Fungi</taxon>
        <taxon>Dikarya</taxon>
        <taxon>Basidiomycota</taxon>
        <taxon>Agaricomycotina</taxon>
        <taxon>Agaricomycetes</taxon>
        <taxon>Agaricomycetidae</taxon>
        <taxon>Agaricales</taxon>
        <taxon>Marasmiineae</taxon>
        <taxon>Physalacriaceae</taxon>
        <taxon>Cylindrobasidium</taxon>
    </lineage>
</organism>
<keyword evidence="2" id="KW-0472">Membrane</keyword>
<dbReference type="EMBL" id="KN880664">
    <property type="protein sequence ID" value="KIY63925.1"/>
    <property type="molecule type" value="Genomic_DNA"/>
</dbReference>
<sequence length="538" mass="60626">MPTLRRVWQGIVTFRLEYPVSRHAHVNFSIPVAMVDSSSTGVHPVTHDPFHFDQQLRDYTFKYQIPSLTSTSVPLAAYDRVTEFTYFPNKTDDTNRFWSFIPSALKKDTDFEPFAPQTISVGDILSPNGSVYSYTVENVRAPDTGASVSSFAFSNNNLADSCDIAELRWDMKITHASGWGSRESQSEEGNQLVIADFGIKVMVECWIPVNYTLTFDTRDLRDHQSNHVQHIWRAELGFLEYTVGASLGSLPVEYLEPKYSTKEIVLVPCCGCSSKGDWKDEFDPWRKQRLAARSPCGSEPAQLNFSGVSFPRNGQRELILTSFTKTMLMLYHIIRLDLGIVEPNLIVTSRELLHQVVGDEIRVAINPEQEYSYASLEPVDDTLISGWRQQIEDLNNTLHSPSFSYSRSVWRLKPIGPAIISVYTATFTMVSLVWTIFVLTAAFLVSARENSQNICAGCDDLEQRFQRLEIAVRQAAPSTLQADTSDEINTYLDKQYPRSAHASISNEDESVEERSTLMHNVNLGDASRSRAGSPDDSH</sequence>
<dbReference type="STRING" id="1314674.A0A0D7B134"/>
<evidence type="ECO:0000313" key="3">
    <source>
        <dbReference type="EMBL" id="KIY63925.1"/>
    </source>
</evidence>
<proteinExistence type="predicted"/>
<keyword evidence="2" id="KW-1133">Transmembrane helix</keyword>